<reference evidence="9" key="2">
    <citation type="journal article" date="2017" name="Genome Announc.">
        <title>Genome sequences of Cyberlindnera fabianii 65, Pichia kudriavzevii 129, and Saccharomyces cerevisiae 131 isolated from fermented masau fruits in Zimbabwe.</title>
        <authorList>
            <person name="van Rijswijck I.M.H."/>
            <person name="Derks M.F.L."/>
            <person name="Abee T."/>
            <person name="de Ridder D."/>
            <person name="Smid E.J."/>
        </authorList>
    </citation>
    <scope>NUCLEOTIDE SEQUENCE [LARGE SCALE GENOMIC DNA]</scope>
    <source>
        <strain evidence="9">65</strain>
    </source>
</reference>
<protein>
    <recommendedName>
        <fullName evidence="6">Large ribosomal subunit protein mL49</fullName>
    </recommendedName>
</protein>
<dbReference type="InterPro" id="IPR007740">
    <property type="entry name" value="Ribosomal_mL49"/>
</dbReference>
<keyword evidence="5" id="KW-0687">Ribonucleoprotein</keyword>
<proteinExistence type="inferred from homology"/>
<evidence type="ECO:0000313" key="9">
    <source>
        <dbReference type="Proteomes" id="UP000189513"/>
    </source>
</evidence>
<keyword evidence="9" id="KW-1185">Reference proteome</keyword>
<keyword evidence="4" id="KW-0496">Mitochondrion</keyword>
<dbReference type="STRING" id="36022.A0A061ATF4"/>
<name>A0A061ATF4_CYBFA</name>
<evidence type="ECO:0000313" key="7">
    <source>
        <dbReference type="EMBL" id="CDR38659.1"/>
    </source>
</evidence>
<comment type="subcellular location">
    <subcellularLocation>
        <location evidence="1">Mitochondrion</location>
    </subcellularLocation>
</comment>
<comment type="similarity">
    <text evidence="2">Belongs to the mitochondrion-specific ribosomal protein mL49 family.</text>
</comment>
<dbReference type="OMA" id="TVETHSH"/>
<evidence type="ECO:0000256" key="2">
    <source>
        <dbReference type="ARBA" id="ARBA00005677"/>
    </source>
</evidence>
<dbReference type="Proteomes" id="UP000189513">
    <property type="component" value="Unassembled WGS sequence"/>
</dbReference>
<dbReference type="GO" id="GO:0006412">
    <property type="term" value="P:translation"/>
    <property type="evidence" value="ECO:0007669"/>
    <property type="project" value="InterPro"/>
</dbReference>
<reference evidence="7" key="1">
    <citation type="journal article" date="2014" name="Genome Announc.">
        <title>Genome sequence of the yeast Cyberlindnera fabianii (Hansenula fabianii).</title>
        <authorList>
            <person name="Freel K.C."/>
            <person name="Sarilar V."/>
            <person name="Neuveglise C."/>
            <person name="Devillers H."/>
            <person name="Friedrich A."/>
            <person name="Schacherer J."/>
        </authorList>
    </citation>
    <scope>NUCLEOTIDE SEQUENCE</scope>
    <source>
        <strain evidence="7">YJS4271</strain>
    </source>
</reference>
<gene>
    <name evidence="8" type="ORF">BON22_0152</name>
    <name evidence="7" type="ORF">CYFA0S_02e04214g</name>
</gene>
<evidence type="ECO:0000256" key="6">
    <source>
        <dbReference type="ARBA" id="ARBA00035191"/>
    </source>
</evidence>
<dbReference type="GO" id="GO:0003735">
    <property type="term" value="F:structural constituent of ribosome"/>
    <property type="evidence" value="ECO:0007669"/>
    <property type="project" value="InterPro"/>
</dbReference>
<evidence type="ECO:0000256" key="3">
    <source>
        <dbReference type="ARBA" id="ARBA00022980"/>
    </source>
</evidence>
<dbReference type="VEuPathDB" id="FungiDB:BON22_0152"/>
<keyword evidence="3" id="KW-0689">Ribosomal protein</keyword>
<dbReference type="EMBL" id="LK052887">
    <property type="protein sequence ID" value="CDR38659.1"/>
    <property type="molecule type" value="Genomic_DNA"/>
</dbReference>
<evidence type="ECO:0000256" key="4">
    <source>
        <dbReference type="ARBA" id="ARBA00023128"/>
    </source>
</evidence>
<evidence type="ECO:0000256" key="5">
    <source>
        <dbReference type="ARBA" id="ARBA00023274"/>
    </source>
</evidence>
<dbReference type="PANTHER" id="PTHR13477">
    <property type="entry name" value="MITOCHONDRIAL 39S RIBOSOMAL PROTEIN L49"/>
    <property type="match status" value="1"/>
</dbReference>
<evidence type="ECO:0000313" key="8">
    <source>
        <dbReference type="EMBL" id="ONH69507.1"/>
    </source>
</evidence>
<sequence length="120" mass="13967">MFRSQLTRQTRQLSTISRFPQLAEISAKDLHKPSTPFGHGSYFLERSAFGNLPVYTDFKQGIPYTEIRKIKGDIVQLRNDLQEVLEEVPKKNFKVVMESKKLLIKGVHKQRLEEVFQGNF</sequence>
<dbReference type="AlphaFoldDB" id="A0A061ATF4"/>
<dbReference type="PANTHER" id="PTHR13477:SF0">
    <property type="entry name" value="LARGE RIBOSOMAL SUBUNIT PROTEIN ML49"/>
    <property type="match status" value="1"/>
</dbReference>
<accession>A0A061ATF4</accession>
<reference evidence="8" key="3">
    <citation type="submission" date="2017-01" db="EMBL/GenBank/DDBJ databases">
        <authorList>
            <person name="Mah S.A."/>
            <person name="Swanson W.J."/>
            <person name="Moy G.W."/>
            <person name="Vacquier V.D."/>
        </authorList>
    </citation>
    <scope>NUCLEOTIDE SEQUENCE [LARGE SCALE GENOMIC DNA]</scope>
    <source>
        <strain evidence="8">65</strain>
    </source>
</reference>
<evidence type="ECO:0000256" key="1">
    <source>
        <dbReference type="ARBA" id="ARBA00004173"/>
    </source>
</evidence>
<dbReference type="Gene3D" id="3.30.780.10">
    <property type="entry name" value="SUI1-like domain"/>
    <property type="match status" value="1"/>
</dbReference>
<dbReference type="OrthoDB" id="19439at2759"/>
<organism evidence="7">
    <name type="scientific">Cyberlindnera fabianii</name>
    <name type="common">Yeast</name>
    <name type="synonym">Hansenula fabianii</name>
    <dbReference type="NCBI Taxonomy" id="36022"/>
    <lineage>
        <taxon>Eukaryota</taxon>
        <taxon>Fungi</taxon>
        <taxon>Dikarya</taxon>
        <taxon>Ascomycota</taxon>
        <taxon>Saccharomycotina</taxon>
        <taxon>Saccharomycetes</taxon>
        <taxon>Phaffomycetales</taxon>
        <taxon>Phaffomycetaceae</taxon>
        <taxon>Cyberlindnera</taxon>
    </lineage>
</organism>
<dbReference type="EMBL" id="MPUK01000001">
    <property type="protein sequence ID" value="ONH69507.1"/>
    <property type="molecule type" value="Genomic_DNA"/>
</dbReference>
<dbReference type="Pfam" id="PF05046">
    <property type="entry name" value="Img2"/>
    <property type="match status" value="1"/>
</dbReference>
<dbReference type="GO" id="GO:0005762">
    <property type="term" value="C:mitochondrial large ribosomal subunit"/>
    <property type="evidence" value="ECO:0007669"/>
    <property type="project" value="TreeGrafter"/>
</dbReference>